<reference evidence="4 5" key="1">
    <citation type="submission" date="2018-11" db="EMBL/GenBank/DDBJ databases">
        <authorList>
            <person name="Mardanov A.V."/>
            <person name="Ravin N.V."/>
            <person name="Dedysh S.N."/>
        </authorList>
    </citation>
    <scope>NUCLEOTIDE SEQUENCE [LARGE SCALE GENOMIC DNA]</scope>
    <source>
        <strain evidence="4 5">AF10</strain>
    </source>
</reference>
<dbReference type="InterPro" id="IPR029062">
    <property type="entry name" value="Class_I_gatase-like"/>
</dbReference>
<keyword evidence="1" id="KW-0805">Transcription regulation</keyword>
<dbReference type="Proteomes" id="UP000289437">
    <property type="component" value="Unassembled WGS sequence"/>
</dbReference>
<dbReference type="InterPro" id="IPR018060">
    <property type="entry name" value="HTH_AraC"/>
</dbReference>
<dbReference type="CDD" id="cd03137">
    <property type="entry name" value="GATase1_AraC_1"/>
    <property type="match status" value="1"/>
</dbReference>
<keyword evidence="2" id="KW-0804">Transcription</keyword>
<evidence type="ECO:0000256" key="2">
    <source>
        <dbReference type="ARBA" id="ARBA00023163"/>
    </source>
</evidence>
<protein>
    <submittedName>
        <fullName evidence="4">Transcriptional regulator, AraC family</fullName>
    </submittedName>
</protein>
<evidence type="ECO:0000313" key="4">
    <source>
        <dbReference type="EMBL" id="RXH58980.1"/>
    </source>
</evidence>
<dbReference type="InterPro" id="IPR009057">
    <property type="entry name" value="Homeodomain-like_sf"/>
</dbReference>
<dbReference type="Pfam" id="PF12833">
    <property type="entry name" value="HTH_18"/>
    <property type="match status" value="1"/>
</dbReference>
<proteinExistence type="predicted"/>
<dbReference type="GO" id="GO:0043565">
    <property type="term" value="F:sequence-specific DNA binding"/>
    <property type="evidence" value="ECO:0007669"/>
    <property type="project" value="InterPro"/>
</dbReference>
<evidence type="ECO:0000313" key="5">
    <source>
        <dbReference type="Proteomes" id="UP000289437"/>
    </source>
</evidence>
<dbReference type="PANTHER" id="PTHR43130:SF3">
    <property type="entry name" value="HTH-TYPE TRANSCRIPTIONAL REGULATOR RV1931C"/>
    <property type="match status" value="1"/>
</dbReference>
<dbReference type="Gene3D" id="3.40.50.880">
    <property type="match status" value="1"/>
</dbReference>
<sequence>MPINVTLLALPSASLMNIFGPAEVFDQVNDHLGKTVYQVQILPAGLRRRACEGMETELDVADLSHCTHSTDTLLLAGGLEWPVQLPRKQMSGLAGWIRLCSTRIRRIGGLSSGGLVLAEAGILNGKRATTHWSYAERMAKSFSQIRVLSDRIFVRDGGCYTAAGGTSAIDLALSLVEEDIGEEAAINVAKHMVLFLRRSGAQPQLSTTLLAQTSASRSISNLLFWIADNLDHDLSVSELAKRVAMSPRNFVRHFTRTVGKTPGRHVTELRLEAACQHLASPSLSLFEVAKASGFGSVEAFRRPFTKSFGIPPGEYRIQSKERGCTEAPPATSNGYRLGWT</sequence>
<dbReference type="AlphaFoldDB" id="A0A4Q0T8C4"/>
<dbReference type="InterPro" id="IPR002818">
    <property type="entry name" value="DJ-1/PfpI"/>
</dbReference>
<evidence type="ECO:0000259" key="3">
    <source>
        <dbReference type="PROSITE" id="PS01124"/>
    </source>
</evidence>
<reference evidence="5" key="2">
    <citation type="submission" date="2019-02" db="EMBL/GenBank/DDBJ databases">
        <title>Granulicella sibirica sp. nov., a psychrotolerant acidobacterium isolated from an organic soil layer in forested tundra, West Siberia.</title>
        <authorList>
            <person name="Oshkin I.Y."/>
            <person name="Kulichevskaya I.S."/>
            <person name="Rijpstra W.I.C."/>
            <person name="Sinninghe Damste J.S."/>
            <person name="Rakitin A.L."/>
            <person name="Ravin N.V."/>
            <person name="Dedysh S.N."/>
        </authorList>
    </citation>
    <scope>NUCLEOTIDE SEQUENCE [LARGE SCALE GENOMIC DNA]</scope>
    <source>
        <strain evidence="5">AF10</strain>
    </source>
</reference>
<evidence type="ECO:0000256" key="1">
    <source>
        <dbReference type="ARBA" id="ARBA00023015"/>
    </source>
</evidence>
<dbReference type="SMART" id="SM00342">
    <property type="entry name" value="HTH_ARAC"/>
    <property type="match status" value="1"/>
</dbReference>
<feature type="domain" description="HTH araC/xylS-type" evidence="3">
    <location>
        <begin position="220"/>
        <end position="318"/>
    </location>
</feature>
<name>A0A4Q0T8C4_9BACT</name>
<organism evidence="4 5">
    <name type="scientific">Granulicella sibirica</name>
    <dbReference type="NCBI Taxonomy" id="2479048"/>
    <lineage>
        <taxon>Bacteria</taxon>
        <taxon>Pseudomonadati</taxon>
        <taxon>Acidobacteriota</taxon>
        <taxon>Terriglobia</taxon>
        <taxon>Terriglobales</taxon>
        <taxon>Acidobacteriaceae</taxon>
        <taxon>Granulicella</taxon>
    </lineage>
</organism>
<comment type="caution">
    <text evidence="4">The sequence shown here is derived from an EMBL/GenBank/DDBJ whole genome shotgun (WGS) entry which is preliminary data.</text>
</comment>
<dbReference type="Pfam" id="PF01965">
    <property type="entry name" value="DJ-1_PfpI"/>
    <property type="match status" value="1"/>
</dbReference>
<gene>
    <name evidence="4" type="ORF">GRAN_2290</name>
</gene>
<dbReference type="EMBL" id="RDSM01000001">
    <property type="protein sequence ID" value="RXH58980.1"/>
    <property type="molecule type" value="Genomic_DNA"/>
</dbReference>
<dbReference type="SUPFAM" id="SSF52317">
    <property type="entry name" value="Class I glutamine amidotransferase-like"/>
    <property type="match status" value="1"/>
</dbReference>
<keyword evidence="5" id="KW-1185">Reference proteome</keyword>
<dbReference type="Gene3D" id="1.10.10.60">
    <property type="entry name" value="Homeodomain-like"/>
    <property type="match status" value="1"/>
</dbReference>
<dbReference type="PANTHER" id="PTHR43130">
    <property type="entry name" value="ARAC-FAMILY TRANSCRIPTIONAL REGULATOR"/>
    <property type="match status" value="1"/>
</dbReference>
<dbReference type="InterPro" id="IPR052158">
    <property type="entry name" value="INH-QAR"/>
</dbReference>
<dbReference type="GO" id="GO:0003700">
    <property type="term" value="F:DNA-binding transcription factor activity"/>
    <property type="evidence" value="ECO:0007669"/>
    <property type="project" value="InterPro"/>
</dbReference>
<dbReference type="SUPFAM" id="SSF46689">
    <property type="entry name" value="Homeodomain-like"/>
    <property type="match status" value="2"/>
</dbReference>
<dbReference type="PROSITE" id="PS01124">
    <property type="entry name" value="HTH_ARAC_FAMILY_2"/>
    <property type="match status" value="1"/>
</dbReference>
<accession>A0A4Q0T8C4</accession>